<dbReference type="SUPFAM" id="SSF51735">
    <property type="entry name" value="NAD(P)-binding Rossmann-fold domains"/>
    <property type="match status" value="1"/>
</dbReference>
<dbReference type="InterPro" id="IPR001509">
    <property type="entry name" value="Epimerase_deHydtase"/>
</dbReference>
<reference evidence="3 4" key="1">
    <citation type="submission" date="2010-05" db="EMBL/GenBank/DDBJ databases">
        <title>Complete sequence of Thermincola sp. JR.</title>
        <authorList>
            <consortium name="US DOE Joint Genome Institute"/>
            <person name="Lucas S."/>
            <person name="Copeland A."/>
            <person name="Lapidus A."/>
            <person name="Cheng J.-F."/>
            <person name="Bruce D."/>
            <person name="Goodwin L."/>
            <person name="Pitluck S."/>
            <person name="Chertkov O."/>
            <person name="Detter J.C."/>
            <person name="Han C."/>
            <person name="Tapia R."/>
            <person name="Land M."/>
            <person name="Hauser L."/>
            <person name="Kyrpides N."/>
            <person name="Mikhailova N."/>
            <person name="Hazen T.C."/>
            <person name="Woyke T."/>
        </authorList>
    </citation>
    <scope>NUCLEOTIDE SEQUENCE [LARGE SCALE GENOMIC DNA]</scope>
    <source>
        <strain evidence="3 4">JR</strain>
    </source>
</reference>
<name>D5X8Z8_THEPJ</name>
<dbReference type="KEGG" id="tjr:TherJR_0105"/>
<gene>
    <name evidence="3" type="ordered locus">TherJR_0105</name>
</gene>
<evidence type="ECO:0000313" key="3">
    <source>
        <dbReference type="EMBL" id="ADG80998.1"/>
    </source>
</evidence>
<keyword evidence="4" id="KW-1185">Reference proteome</keyword>
<dbReference type="PANTHER" id="PTHR43000">
    <property type="entry name" value="DTDP-D-GLUCOSE 4,6-DEHYDRATASE-RELATED"/>
    <property type="match status" value="1"/>
</dbReference>
<accession>D5X8Z8</accession>
<organism evidence="3 4">
    <name type="scientific">Thermincola potens (strain JR)</name>
    <dbReference type="NCBI Taxonomy" id="635013"/>
    <lineage>
        <taxon>Bacteria</taxon>
        <taxon>Bacillati</taxon>
        <taxon>Bacillota</taxon>
        <taxon>Clostridia</taxon>
        <taxon>Eubacteriales</taxon>
        <taxon>Thermincolaceae</taxon>
        <taxon>Thermincola</taxon>
    </lineage>
</organism>
<dbReference type="Proteomes" id="UP000002377">
    <property type="component" value="Chromosome"/>
</dbReference>
<sequence>MRVLVTGAAGLCGTHLVDELVRDEEISKVYGIDNLSRGFPRKEEFVIGEQWQGKFELIVKKYQDLSVREINNLDVDVVVHLAAYNSAREAMETPDEYFVNNDYGTLKLLQKLFHTKKNPFFIFASAAEIYGKPVKEPVSESSAPTAMNIFAATKLAGENYCSVFFNWYNYPLVVIRLSKVYGENQNLVGYTSVVGNFICRALRDDPLIIYGCGGQTRDFIYAGDVAKAITGIIKARKKVCGQVINIASGKVISIEELARNIIDLSGAKSEIIKLPPVKGDYPGYLIDISKACELLNWSASTPLDVGLKRTINWHRQVMNLGI</sequence>
<dbReference type="eggNOG" id="COG0451">
    <property type="taxonomic scope" value="Bacteria"/>
</dbReference>
<dbReference type="STRING" id="635013.TherJR_0105"/>
<dbReference type="Gene3D" id="3.90.25.10">
    <property type="entry name" value="UDP-galactose 4-epimerase, domain 1"/>
    <property type="match status" value="1"/>
</dbReference>
<evidence type="ECO:0000313" key="4">
    <source>
        <dbReference type="Proteomes" id="UP000002377"/>
    </source>
</evidence>
<proteinExistence type="inferred from homology"/>
<evidence type="ECO:0000259" key="2">
    <source>
        <dbReference type="Pfam" id="PF01370"/>
    </source>
</evidence>
<evidence type="ECO:0000256" key="1">
    <source>
        <dbReference type="ARBA" id="ARBA00007637"/>
    </source>
</evidence>
<dbReference type="RefSeq" id="WP_013119026.1">
    <property type="nucleotide sequence ID" value="NC_014152.1"/>
</dbReference>
<dbReference type="Pfam" id="PF01370">
    <property type="entry name" value="Epimerase"/>
    <property type="match status" value="1"/>
</dbReference>
<dbReference type="InterPro" id="IPR036291">
    <property type="entry name" value="NAD(P)-bd_dom_sf"/>
</dbReference>
<feature type="domain" description="NAD-dependent epimerase/dehydratase" evidence="2">
    <location>
        <begin position="3"/>
        <end position="247"/>
    </location>
</feature>
<dbReference type="Gene3D" id="3.40.50.720">
    <property type="entry name" value="NAD(P)-binding Rossmann-like Domain"/>
    <property type="match status" value="1"/>
</dbReference>
<dbReference type="EMBL" id="CP002028">
    <property type="protein sequence ID" value="ADG80998.1"/>
    <property type="molecule type" value="Genomic_DNA"/>
</dbReference>
<protein>
    <submittedName>
        <fullName evidence="3">NAD-dependent epimerase/dehydratase</fullName>
    </submittedName>
</protein>
<dbReference type="OrthoDB" id="244102at2"/>
<comment type="similarity">
    <text evidence="1">Belongs to the NAD(P)-dependent epimerase/dehydratase family.</text>
</comment>
<dbReference type="HOGENOM" id="CLU_007383_1_7_9"/>
<dbReference type="AlphaFoldDB" id="D5X8Z8"/>